<proteinExistence type="predicted"/>
<dbReference type="InterPro" id="IPR036880">
    <property type="entry name" value="Kunitz_BPTI_sf"/>
</dbReference>
<evidence type="ECO:0000256" key="1">
    <source>
        <dbReference type="ARBA" id="ARBA00023157"/>
    </source>
</evidence>
<protein>
    <recommendedName>
        <fullName evidence="2">BPTI/Kunitz inhibitor domain-containing protein</fullName>
    </recommendedName>
</protein>
<dbReference type="SMART" id="SM00131">
    <property type="entry name" value="KU"/>
    <property type="match status" value="1"/>
</dbReference>
<dbReference type="STRING" id="80966.ENSAPOP00000011819"/>
<dbReference type="GO" id="GO:0005615">
    <property type="term" value="C:extracellular space"/>
    <property type="evidence" value="ECO:0007669"/>
    <property type="project" value="TreeGrafter"/>
</dbReference>
<sequence>PEPLHLLLCQGMAELCDNQQDVPLGPRCDLSLNKATCGDYSIHWCYDKQANSCAQFWYRGCGGNDNRFQKEVKCKKTCVLLRTGNLCCFYVHIYF</sequence>
<evidence type="ECO:0000259" key="2">
    <source>
        <dbReference type="PROSITE" id="PS50279"/>
    </source>
</evidence>
<dbReference type="AlphaFoldDB" id="A0A3Q1F6B5"/>
<accession>A0A3Q1F6B5</accession>
<evidence type="ECO:0000313" key="3">
    <source>
        <dbReference type="Ensembl" id="ENSAPOP00000011819.1"/>
    </source>
</evidence>
<dbReference type="SUPFAM" id="SSF57362">
    <property type="entry name" value="BPTI-like"/>
    <property type="match status" value="1"/>
</dbReference>
<dbReference type="Proteomes" id="UP000257200">
    <property type="component" value="Unplaced"/>
</dbReference>
<dbReference type="InterPro" id="IPR002223">
    <property type="entry name" value="Kunitz_BPTI"/>
</dbReference>
<dbReference type="PROSITE" id="PS00280">
    <property type="entry name" value="BPTI_KUNITZ_1"/>
    <property type="match status" value="1"/>
</dbReference>
<dbReference type="PANTHER" id="PTHR10083">
    <property type="entry name" value="KUNITZ-TYPE PROTEASE INHIBITOR-RELATED"/>
    <property type="match status" value="1"/>
</dbReference>
<organism evidence="3 4">
    <name type="scientific">Acanthochromis polyacanthus</name>
    <name type="common">spiny chromis</name>
    <dbReference type="NCBI Taxonomy" id="80966"/>
    <lineage>
        <taxon>Eukaryota</taxon>
        <taxon>Metazoa</taxon>
        <taxon>Chordata</taxon>
        <taxon>Craniata</taxon>
        <taxon>Vertebrata</taxon>
        <taxon>Euteleostomi</taxon>
        <taxon>Actinopterygii</taxon>
        <taxon>Neopterygii</taxon>
        <taxon>Teleostei</taxon>
        <taxon>Neoteleostei</taxon>
        <taxon>Acanthomorphata</taxon>
        <taxon>Ovalentaria</taxon>
        <taxon>Pomacentridae</taxon>
        <taxon>Acanthochromis</taxon>
    </lineage>
</organism>
<dbReference type="PRINTS" id="PR00759">
    <property type="entry name" value="BASICPTASE"/>
</dbReference>
<dbReference type="InterPro" id="IPR050098">
    <property type="entry name" value="TFPI/VKTCI-like"/>
</dbReference>
<evidence type="ECO:0000313" key="4">
    <source>
        <dbReference type="Proteomes" id="UP000257200"/>
    </source>
</evidence>
<dbReference type="Gene3D" id="4.10.410.10">
    <property type="entry name" value="Pancreatic trypsin inhibitor Kunitz domain"/>
    <property type="match status" value="1"/>
</dbReference>
<feature type="domain" description="BPTI/Kunitz inhibitor" evidence="2">
    <location>
        <begin position="28"/>
        <end position="78"/>
    </location>
</feature>
<dbReference type="InParanoid" id="A0A3Q1F6B5"/>
<keyword evidence="4" id="KW-1185">Reference proteome</keyword>
<reference evidence="3" key="2">
    <citation type="submission" date="2025-09" db="UniProtKB">
        <authorList>
            <consortium name="Ensembl"/>
        </authorList>
    </citation>
    <scope>IDENTIFICATION</scope>
</reference>
<reference evidence="3" key="1">
    <citation type="submission" date="2025-08" db="UniProtKB">
        <authorList>
            <consortium name="Ensembl"/>
        </authorList>
    </citation>
    <scope>IDENTIFICATION</scope>
</reference>
<dbReference type="GeneTree" id="ENSGT01090000260278"/>
<dbReference type="FunFam" id="4.10.410.10:FF:000020">
    <property type="entry name" value="Collagen, type VI, alpha 3"/>
    <property type="match status" value="1"/>
</dbReference>
<dbReference type="Ensembl" id="ENSAPOT00000031762.1">
    <property type="protein sequence ID" value="ENSAPOP00000011819.1"/>
    <property type="gene ID" value="ENSAPOG00000014446.1"/>
</dbReference>
<dbReference type="GO" id="GO:0004867">
    <property type="term" value="F:serine-type endopeptidase inhibitor activity"/>
    <property type="evidence" value="ECO:0007669"/>
    <property type="project" value="InterPro"/>
</dbReference>
<dbReference type="InterPro" id="IPR020901">
    <property type="entry name" value="Prtase_inh_Kunz-CS"/>
</dbReference>
<name>A0A3Q1F6B5_9TELE</name>
<dbReference type="PANTHER" id="PTHR10083:SF375">
    <property type="entry name" value="BPTI_KUNITZ INHIBITOR DOMAIN-CONTAINING PROTEIN"/>
    <property type="match status" value="1"/>
</dbReference>
<keyword evidence="1" id="KW-1015">Disulfide bond</keyword>
<dbReference type="PROSITE" id="PS50279">
    <property type="entry name" value="BPTI_KUNITZ_2"/>
    <property type="match status" value="1"/>
</dbReference>
<dbReference type="Pfam" id="PF00014">
    <property type="entry name" value="Kunitz_BPTI"/>
    <property type="match status" value="1"/>
</dbReference>